<comment type="cofactor">
    <cofactor evidence="1">
        <name>pyridoxal 5'-phosphate</name>
        <dbReference type="ChEBI" id="CHEBI:597326"/>
    </cofactor>
</comment>
<evidence type="ECO:0000256" key="3">
    <source>
        <dbReference type="ARBA" id="ARBA00011738"/>
    </source>
</evidence>
<name>G0QMK6_ICHMU</name>
<evidence type="ECO:0000256" key="8">
    <source>
        <dbReference type="ARBA" id="ARBA00030923"/>
    </source>
</evidence>
<evidence type="ECO:0000259" key="9">
    <source>
        <dbReference type="Pfam" id="PF00155"/>
    </source>
</evidence>
<evidence type="ECO:0000313" key="11">
    <source>
        <dbReference type="Proteomes" id="UP000008983"/>
    </source>
</evidence>
<keyword evidence="5" id="KW-0032">Aminotransferase</keyword>
<dbReference type="GO" id="GO:0004069">
    <property type="term" value="F:L-aspartate:2-oxoglutarate aminotransferase activity"/>
    <property type="evidence" value="ECO:0007669"/>
    <property type="project" value="UniProtKB-EC"/>
</dbReference>
<dbReference type="InParanoid" id="G0QMK6"/>
<comment type="subunit">
    <text evidence="3">Homodimer.</text>
</comment>
<dbReference type="InterPro" id="IPR015422">
    <property type="entry name" value="PyrdxlP-dep_Trfase_small"/>
</dbReference>
<dbReference type="EMBL" id="GL983424">
    <property type="protein sequence ID" value="EGR33572.1"/>
    <property type="molecule type" value="Genomic_DNA"/>
</dbReference>
<dbReference type="InterPro" id="IPR015424">
    <property type="entry name" value="PyrdxlP-dep_Trfase"/>
</dbReference>
<dbReference type="GO" id="GO:0005739">
    <property type="term" value="C:mitochondrion"/>
    <property type="evidence" value="ECO:0007669"/>
    <property type="project" value="TreeGrafter"/>
</dbReference>
<dbReference type="AlphaFoldDB" id="G0QMK6"/>
<dbReference type="NCBIfam" id="NF006719">
    <property type="entry name" value="PRK09257.1"/>
    <property type="match status" value="1"/>
</dbReference>
<proteinExistence type="inferred from homology"/>
<dbReference type="EC" id="2.6.1.1" evidence="4"/>
<keyword evidence="11" id="KW-1185">Reference proteome</keyword>
<dbReference type="Gene3D" id="3.90.1150.10">
    <property type="entry name" value="Aspartate Aminotransferase, domain 1"/>
    <property type="match status" value="1"/>
</dbReference>
<feature type="domain" description="Aminotransferase class I/classII large" evidence="9">
    <location>
        <begin position="45"/>
        <end position="412"/>
    </location>
</feature>
<dbReference type="CDD" id="cd00609">
    <property type="entry name" value="AAT_like"/>
    <property type="match status" value="1"/>
</dbReference>
<keyword evidence="7" id="KW-0663">Pyridoxal phosphate</keyword>
<dbReference type="STRING" id="857967.G0QMK6"/>
<dbReference type="GO" id="GO:0006520">
    <property type="term" value="P:amino acid metabolic process"/>
    <property type="evidence" value="ECO:0007669"/>
    <property type="project" value="InterPro"/>
</dbReference>
<evidence type="ECO:0000256" key="7">
    <source>
        <dbReference type="ARBA" id="ARBA00022898"/>
    </source>
</evidence>
<evidence type="ECO:0000313" key="10">
    <source>
        <dbReference type="EMBL" id="EGR33572.1"/>
    </source>
</evidence>
<keyword evidence="6" id="KW-0808">Transferase</keyword>
<evidence type="ECO:0000256" key="4">
    <source>
        <dbReference type="ARBA" id="ARBA00012753"/>
    </source>
</evidence>
<dbReference type="eggNOG" id="KOG1411">
    <property type="taxonomic scope" value="Eukaryota"/>
</dbReference>
<dbReference type="InterPro" id="IPR015421">
    <property type="entry name" value="PyrdxlP-dep_Trfase_major"/>
</dbReference>
<evidence type="ECO:0000256" key="2">
    <source>
        <dbReference type="ARBA" id="ARBA00007441"/>
    </source>
</evidence>
<dbReference type="InterPro" id="IPR000796">
    <property type="entry name" value="Asp_trans"/>
</dbReference>
<dbReference type="OrthoDB" id="6752799at2759"/>
<dbReference type="PANTHER" id="PTHR11879:SF22">
    <property type="entry name" value="ASPARTATE AMINOTRANSFERASE, MITOCHONDRIAL"/>
    <property type="match status" value="1"/>
</dbReference>
<comment type="similarity">
    <text evidence="2">Belongs to the class-I pyridoxal-phosphate-dependent aminotransferase family.</text>
</comment>
<reference evidence="10 11" key="1">
    <citation type="submission" date="2011-07" db="EMBL/GenBank/DDBJ databases">
        <authorList>
            <person name="Coyne R."/>
            <person name="Brami D."/>
            <person name="Johnson J."/>
            <person name="Hostetler J."/>
            <person name="Hannick L."/>
            <person name="Clark T."/>
            <person name="Cassidy-Hanley D."/>
            <person name="Inman J."/>
        </authorList>
    </citation>
    <scope>NUCLEOTIDE SEQUENCE [LARGE SCALE GENOMIC DNA]</scope>
    <source>
        <strain evidence="10 11">G5</strain>
    </source>
</reference>
<dbReference type="PRINTS" id="PR00799">
    <property type="entry name" value="TRANSAMINASE"/>
</dbReference>
<dbReference type="InterPro" id="IPR004839">
    <property type="entry name" value="Aminotransferase_I/II_large"/>
</dbReference>
<sequence length="422" mass="47234">MDKIQSLSSQIIQNNCSNDVFVNVQLAPPDPILGTAIAYKNDQSKDKMNLGVGAYRDDNEKPYVFKVVRKVDQMLSNDPTLDKEYLPIDGLAQFNELTKALIFGKDSAAIKEQRVVTVQAISGTGSLRIGFEFLQKFTPGEVYVSNPTWGNHHDIIRCAGLTFKNYPYYNAQKKGLDFEGMYNTLAQAKAGSIVLLHACAHNPTGYDLSEDQWRKLAALMKQNKLFPFFDSAYQGFASGDLVKDAFSIRLFTELGFQLVVSQSFAKNMGLYSERIGAFHIVCANKDTAVKVLSQIKLVIRPMYSNPPAHGARIAAKILGDQVLYNEWLEELNMVSKRIIDMRIAFKNELVRLQTPGNWDHITQQIGMFSFTGLTPEQCDVLINKYHIYLLRSGRISMCGITTKNVGYLAAAIKDAVVSIQQK</sequence>
<dbReference type="SUPFAM" id="SSF53383">
    <property type="entry name" value="PLP-dependent transferases"/>
    <property type="match status" value="1"/>
</dbReference>
<accession>G0QMK6</accession>
<protein>
    <recommendedName>
        <fullName evidence="4">aspartate transaminase</fullName>
        <ecNumber evidence="4">2.6.1.1</ecNumber>
    </recommendedName>
    <alternativeName>
        <fullName evidence="8">Transaminase A</fullName>
    </alternativeName>
</protein>
<dbReference type="GO" id="GO:0030170">
    <property type="term" value="F:pyridoxal phosphate binding"/>
    <property type="evidence" value="ECO:0007669"/>
    <property type="project" value="InterPro"/>
</dbReference>
<dbReference type="Gene3D" id="3.40.640.10">
    <property type="entry name" value="Type I PLP-dependent aspartate aminotransferase-like (Major domain)"/>
    <property type="match status" value="1"/>
</dbReference>
<evidence type="ECO:0000256" key="1">
    <source>
        <dbReference type="ARBA" id="ARBA00001933"/>
    </source>
</evidence>
<dbReference type="FunFam" id="3.90.1150.10:FF:000001">
    <property type="entry name" value="Aspartate aminotransferase"/>
    <property type="match status" value="1"/>
</dbReference>
<dbReference type="RefSeq" id="XP_004037558.1">
    <property type="nucleotide sequence ID" value="XM_004037510.1"/>
</dbReference>
<evidence type="ECO:0000256" key="6">
    <source>
        <dbReference type="ARBA" id="ARBA00022679"/>
    </source>
</evidence>
<dbReference type="PANTHER" id="PTHR11879">
    <property type="entry name" value="ASPARTATE AMINOTRANSFERASE"/>
    <property type="match status" value="1"/>
</dbReference>
<gene>
    <name evidence="10" type="ORF">IMG5_049480</name>
</gene>
<dbReference type="GeneID" id="14909745"/>
<dbReference type="Pfam" id="PF00155">
    <property type="entry name" value="Aminotran_1_2"/>
    <property type="match status" value="1"/>
</dbReference>
<evidence type="ECO:0000256" key="5">
    <source>
        <dbReference type="ARBA" id="ARBA00022576"/>
    </source>
</evidence>
<dbReference type="FunCoup" id="G0QMK6">
    <property type="interactions" value="305"/>
</dbReference>
<dbReference type="FunFam" id="3.40.640.10:FF:000015">
    <property type="entry name" value="Aspartate aminotransferase"/>
    <property type="match status" value="1"/>
</dbReference>
<dbReference type="OMA" id="VGACTIV"/>
<organism evidence="10 11">
    <name type="scientific">Ichthyophthirius multifiliis</name>
    <name type="common">White spot disease agent</name>
    <name type="synonym">Ich</name>
    <dbReference type="NCBI Taxonomy" id="5932"/>
    <lineage>
        <taxon>Eukaryota</taxon>
        <taxon>Sar</taxon>
        <taxon>Alveolata</taxon>
        <taxon>Ciliophora</taxon>
        <taxon>Intramacronucleata</taxon>
        <taxon>Oligohymenophorea</taxon>
        <taxon>Hymenostomatida</taxon>
        <taxon>Ophryoglenina</taxon>
        <taxon>Ichthyophthirius</taxon>
    </lineage>
</organism>
<dbReference type="Proteomes" id="UP000008983">
    <property type="component" value="Unassembled WGS sequence"/>
</dbReference>